<accession>A0AAE1BIH5</accession>
<name>A0AAE1BIH5_PETCI</name>
<comment type="caution">
    <text evidence="1">The sequence shown here is derived from an EMBL/GenBank/DDBJ whole genome shotgun (WGS) entry which is preliminary data.</text>
</comment>
<organism evidence="1 2">
    <name type="scientific">Petrolisthes cinctipes</name>
    <name type="common">Flat porcelain crab</name>
    <dbReference type="NCBI Taxonomy" id="88211"/>
    <lineage>
        <taxon>Eukaryota</taxon>
        <taxon>Metazoa</taxon>
        <taxon>Ecdysozoa</taxon>
        <taxon>Arthropoda</taxon>
        <taxon>Crustacea</taxon>
        <taxon>Multicrustacea</taxon>
        <taxon>Malacostraca</taxon>
        <taxon>Eumalacostraca</taxon>
        <taxon>Eucarida</taxon>
        <taxon>Decapoda</taxon>
        <taxon>Pleocyemata</taxon>
        <taxon>Anomura</taxon>
        <taxon>Galatheoidea</taxon>
        <taxon>Porcellanidae</taxon>
        <taxon>Petrolisthes</taxon>
    </lineage>
</organism>
<keyword evidence="2" id="KW-1185">Reference proteome</keyword>
<dbReference type="Proteomes" id="UP001286313">
    <property type="component" value="Unassembled WGS sequence"/>
</dbReference>
<dbReference type="AlphaFoldDB" id="A0AAE1BIH5"/>
<gene>
    <name evidence="1" type="ORF">Pcinc_042197</name>
</gene>
<dbReference type="EMBL" id="JAWQEG010008035">
    <property type="protein sequence ID" value="KAK3851133.1"/>
    <property type="molecule type" value="Genomic_DNA"/>
</dbReference>
<evidence type="ECO:0000313" key="1">
    <source>
        <dbReference type="EMBL" id="KAK3851133.1"/>
    </source>
</evidence>
<reference evidence="1" key="1">
    <citation type="submission" date="2023-10" db="EMBL/GenBank/DDBJ databases">
        <title>Genome assemblies of two species of porcelain crab, Petrolisthes cinctipes and Petrolisthes manimaculis (Anomura: Porcellanidae).</title>
        <authorList>
            <person name="Angst P."/>
        </authorList>
    </citation>
    <scope>NUCLEOTIDE SEQUENCE</scope>
    <source>
        <strain evidence="1">PB745_01</strain>
        <tissue evidence="1">Gill</tissue>
    </source>
</reference>
<evidence type="ECO:0000313" key="2">
    <source>
        <dbReference type="Proteomes" id="UP001286313"/>
    </source>
</evidence>
<proteinExistence type="predicted"/>
<protein>
    <submittedName>
        <fullName evidence="1">Uncharacterized protein</fullName>
    </submittedName>
</protein>
<sequence length="105" mass="11275">MCLDNITHRVGRRETEAGEARHLLVRRLREAVPATRVAGSITRGEGIVLYVRGGRGEGSIGTERSGGNLEGMRGRMVMEEGVQRPVFPKVVEKGGKGEMVECGGG</sequence>